<dbReference type="InterPro" id="IPR036034">
    <property type="entry name" value="PDZ_sf"/>
</dbReference>
<evidence type="ECO:0000259" key="3">
    <source>
        <dbReference type="PROSITE" id="PS50020"/>
    </source>
</evidence>
<evidence type="ECO:0000256" key="1">
    <source>
        <dbReference type="SAM" id="Coils"/>
    </source>
</evidence>
<dbReference type="PANTHER" id="PTHR19964">
    <property type="entry name" value="MULTIPLE PDZ DOMAIN PROTEIN"/>
    <property type="match status" value="1"/>
</dbReference>
<dbReference type="CDD" id="cd06692">
    <property type="entry name" value="PDZ1_GgSTXBP4-like"/>
    <property type="match status" value="1"/>
</dbReference>
<evidence type="ECO:0000259" key="4">
    <source>
        <dbReference type="PROSITE" id="PS50106"/>
    </source>
</evidence>
<dbReference type="SUPFAM" id="SSF51045">
    <property type="entry name" value="WW domain"/>
    <property type="match status" value="1"/>
</dbReference>
<comment type="caution">
    <text evidence="5">The sequence shown here is derived from an EMBL/GenBank/DDBJ whole genome shotgun (WGS) entry which is preliminary data.</text>
</comment>
<evidence type="ECO:0000313" key="6">
    <source>
        <dbReference type="Proteomes" id="UP000683360"/>
    </source>
</evidence>
<accession>A0A8S3RRH5</accession>
<feature type="coiled-coil region" evidence="1">
    <location>
        <begin position="413"/>
        <end position="488"/>
    </location>
</feature>
<dbReference type="InterPro" id="IPR051342">
    <property type="entry name" value="PDZ_scaffold"/>
</dbReference>
<name>A0A8S3RRH5_MYTED</name>
<dbReference type="Gene3D" id="2.20.70.10">
    <property type="match status" value="1"/>
</dbReference>
<organism evidence="5 6">
    <name type="scientific">Mytilus edulis</name>
    <name type="common">Blue mussel</name>
    <dbReference type="NCBI Taxonomy" id="6550"/>
    <lineage>
        <taxon>Eukaryota</taxon>
        <taxon>Metazoa</taxon>
        <taxon>Spiralia</taxon>
        <taxon>Lophotrochozoa</taxon>
        <taxon>Mollusca</taxon>
        <taxon>Bivalvia</taxon>
        <taxon>Autobranchia</taxon>
        <taxon>Pteriomorphia</taxon>
        <taxon>Mytilida</taxon>
        <taxon>Mytiloidea</taxon>
        <taxon>Mytilidae</taxon>
        <taxon>Mytilinae</taxon>
        <taxon>Mytilus</taxon>
    </lineage>
</organism>
<gene>
    <name evidence="5" type="ORF">MEDL_21743</name>
</gene>
<proteinExistence type="predicted"/>
<dbReference type="SMART" id="SM00456">
    <property type="entry name" value="WW"/>
    <property type="match status" value="1"/>
</dbReference>
<dbReference type="CDD" id="cd00201">
    <property type="entry name" value="WW"/>
    <property type="match status" value="1"/>
</dbReference>
<feature type="compositionally biased region" description="Basic and acidic residues" evidence="2">
    <location>
        <begin position="300"/>
        <end position="310"/>
    </location>
</feature>
<dbReference type="PROSITE" id="PS50020">
    <property type="entry name" value="WW_DOMAIN_2"/>
    <property type="match status" value="1"/>
</dbReference>
<dbReference type="Proteomes" id="UP000683360">
    <property type="component" value="Unassembled WGS sequence"/>
</dbReference>
<reference evidence="5" key="1">
    <citation type="submission" date="2021-03" db="EMBL/GenBank/DDBJ databases">
        <authorList>
            <person name="Bekaert M."/>
        </authorList>
    </citation>
    <scope>NUCLEOTIDE SEQUENCE</scope>
</reference>
<dbReference type="InterPro" id="IPR001202">
    <property type="entry name" value="WW_dom"/>
</dbReference>
<feature type="region of interest" description="Disordered" evidence="2">
    <location>
        <begin position="142"/>
        <end position="310"/>
    </location>
</feature>
<dbReference type="Pfam" id="PF00595">
    <property type="entry name" value="PDZ"/>
    <property type="match status" value="1"/>
</dbReference>
<dbReference type="PROSITE" id="PS50106">
    <property type="entry name" value="PDZ"/>
    <property type="match status" value="1"/>
</dbReference>
<evidence type="ECO:0000256" key="2">
    <source>
        <dbReference type="SAM" id="MobiDB-lite"/>
    </source>
</evidence>
<dbReference type="AlphaFoldDB" id="A0A8S3RRH5"/>
<sequence length="643" mass="71326">MSTTVCLTQVLDKEELLNGLSLHFSNDEDEVSRAAEEIEFDDCSKGLGIKICGGCSLDGRQDNGIFVKRVLPGGLADIDGRLQAGDHVLRVNDESLEGVTNERAVAILRQASATNHVVMVICRDQIARNEFQEILEKQNGYSFPCTPIPNNDSQNRSTSRATTPSGYGTDTHRKSPNVDQDSSLSDGKNSPREISGSSSSPRYSSQINGSSSSEEHSKCNGVPKRTHSDPQYRIMIPSMASTPQVKGSVGSRPRDSLCSVSSMLPPEDISPVPGVRPLHGLSNSDASSVFTHQSHSRLPKSKDMSQSRKLSLDPHVRLKIDKLEVALQYLGLEPNAEQQSIMRKRLHVDSSGTVNYGDFVVIAKEVFRHELEERNITTGAMLFAASDLTDLVDPPPFRPEMSNITDIPEKEDIESLRLERDQLRDEVQRLKRAIGAVDETRSLRDKVQLAEQAQRAARSMEQDYEEVVQLLEKEIAKLKQQLRFQGEVNPATQQKIAVLTCQLRKSEAGRKTYEVATEKLLQFAENVHEIMTGGSNVLSIRQQGEVARGNKPPAYLSKHKKLSPKTIAAEAKEVVCAVRSIIEAEPLPYGWEEAYTADGMKYYLNHSTQITTWSHPRSGVQQFATIQVNKNKDEQTELKHTAS</sequence>
<evidence type="ECO:0000313" key="5">
    <source>
        <dbReference type="EMBL" id="CAG2207466.1"/>
    </source>
</evidence>
<feature type="compositionally biased region" description="Polar residues" evidence="2">
    <location>
        <begin position="177"/>
        <end position="188"/>
    </location>
</feature>
<dbReference type="FunFam" id="2.20.70.10:FF:000034">
    <property type="entry name" value="syntaxin-binding protein 4 isoform X1"/>
    <property type="match status" value="1"/>
</dbReference>
<protein>
    <recommendedName>
        <fullName evidence="7">Syntaxin-binding protein 4</fullName>
    </recommendedName>
</protein>
<evidence type="ECO:0008006" key="7">
    <source>
        <dbReference type="Google" id="ProtNLM"/>
    </source>
</evidence>
<dbReference type="InterPro" id="IPR036020">
    <property type="entry name" value="WW_dom_sf"/>
</dbReference>
<feature type="domain" description="WW" evidence="3">
    <location>
        <begin position="585"/>
        <end position="618"/>
    </location>
</feature>
<dbReference type="SMART" id="SM00228">
    <property type="entry name" value="PDZ"/>
    <property type="match status" value="1"/>
</dbReference>
<dbReference type="SUPFAM" id="SSF50156">
    <property type="entry name" value="PDZ domain-like"/>
    <property type="match status" value="1"/>
</dbReference>
<feature type="domain" description="PDZ" evidence="4">
    <location>
        <begin position="37"/>
        <end position="111"/>
    </location>
</feature>
<feature type="compositionally biased region" description="Polar residues" evidence="2">
    <location>
        <begin position="281"/>
        <end position="293"/>
    </location>
</feature>
<feature type="compositionally biased region" description="Polar residues" evidence="2">
    <location>
        <begin position="148"/>
        <end position="168"/>
    </location>
</feature>
<keyword evidence="1" id="KW-0175">Coiled coil</keyword>
<dbReference type="PROSITE" id="PS01159">
    <property type="entry name" value="WW_DOMAIN_1"/>
    <property type="match status" value="1"/>
</dbReference>
<dbReference type="InterPro" id="IPR001478">
    <property type="entry name" value="PDZ"/>
</dbReference>
<feature type="compositionally biased region" description="Low complexity" evidence="2">
    <location>
        <begin position="192"/>
        <end position="212"/>
    </location>
</feature>
<dbReference type="OrthoDB" id="6022242at2759"/>
<dbReference type="Gene3D" id="2.30.42.10">
    <property type="match status" value="1"/>
</dbReference>
<keyword evidence="6" id="KW-1185">Reference proteome</keyword>
<dbReference type="PANTHER" id="PTHR19964:SF94">
    <property type="entry name" value="SYNTAXIN-BINDING PROTEIN 4-LIKE"/>
    <property type="match status" value="1"/>
</dbReference>
<dbReference type="EMBL" id="CAJPWZ010001076">
    <property type="protein sequence ID" value="CAG2207466.1"/>
    <property type="molecule type" value="Genomic_DNA"/>
</dbReference>
<dbReference type="Pfam" id="PF00397">
    <property type="entry name" value="WW"/>
    <property type="match status" value="1"/>
</dbReference>